<gene>
    <name evidence="2" type="ORF">EZS27_029169</name>
</gene>
<evidence type="ECO:0000313" key="2">
    <source>
        <dbReference type="EMBL" id="KAA6321143.1"/>
    </source>
</evidence>
<feature type="region of interest" description="Disordered" evidence="1">
    <location>
        <begin position="64"/>
        <end position="92"/>
    </location>
</feature>
<dbReference type="Gene3D" id="1.10.1670.40">
    <property type="match status" value="1"/>
</dbReference>
<evidence type="ECO:0000256" key="1">
    <source>
        <dbReference type="SAM" id="MobiDB-lite"/>
    </source>
</evidence>
<comment type="caution">
    <text evidence="2">The sequence shown here is derived from an EMBL/GenBank/DDBJ whole genome shotgun (WGS) entry which is preliminary data.</text>
</comment>
<feature type="compositionally biased region" description="Basic and acidic residues" evidence="1">
    <location>
        <begin position="64"/>
        <end position="74"/>
    </location>
</feature>
<protein>
    <submittedName>
        <fullName evidence="2">Uncharacterized protein</fullName>
    </submittedName>
</protein>
<dbReference type="EMBL" id="SNRY01003394">
    <property type="protein sequence ID" value="KAA6321143.1"/>
    <property type="molecule type" value="Genomic_DNA"/>
</dbReference>
<accession>A0A5J4QKK4</accession>
<organism evidence="2">
    <name type="scientific">termite gut metagenome</name>
    <dbReference type="NCBI Taxonomy" id="433724"/>
    <lineage>
        <taxon>unclassified sequences</taxon>
        <taxon>metagenomes</taxon>
        <taxon>organismal metagenomes</taxon>
    </lineage>
</organism>
<dbReference type="AlphaFoldDB" id="A0A5J4QKK4"/>
<name>A0A5J4QKK4_9ZZZZ</name>
<proteinExistence type="predicted"/>
<reference evidence="2" key="1">
    <citation type="submission" date="2019-03" db="EMBL/GenBank/DDBJ databases">
        <title>Single cell metagenomics reveals metabolic interactions within the superorganism composed of flagellate Streblomastix strix and complex community of Bacteroidetes bacteria on its surface.</title>
        <authorList>
            <person name="Treitli S.C."/>
            <person name="Kolisko M."/>
            <person name="Husnik F."/>
            <person name="Keeling P."/>
            <person name="Hampl V."/>
        </authorList>
    </citation>
    <scope>NUCLEOTIDE SEQUENCE</scope>
    <source>
        <strain evidence="2">STM</strain>
    </source>
</reference>
<sequence length="92" mass="11026">MSWDDMAIHRGLRMLYKHRKIDKKLFQKYKRRYSPYATVASLYLWTIAGGACGLKDYAPMTDAKKKEIRKDKVKEKKKKLHKRKKPNHEAME</sequence>
<feature type="compositionally biased region" description="Basic residues" evidence="1">
    <location>
        <begin position="75"/>
        <end position="86"/>
    </location>
</feature>